<keyword evidence="5" id="KW-0679">Respiratory chain</keyword>
<dbReference type="InterPro" id="IPR001516">
    <property type="entry name" value="Proton_antipo_N"/>
</dbReference>
<keyword evidence="8" id="KW-1278">Translocase</keyword>
<dbReference type="PRINTS" id="PR01434">
    <property type="entry name" value="NADHDHGNASE5"/>
</dbReference>
<proteinExistence type="inferred from homology"/>
<evidence type="ECO:0000256" key="11">
    <source>
        <dbReference type="ARBA" id="ARBA00023027"/>
    </source>
</evidence>
<evidence type="ECO:0000256" key="9">
    <source>
        <dbReference type="ARBA" id="ARBA00022982"/>
    </source>
</evidence>
<dbReference type="Pfam" id="PF06455">
    <property type="entry name" value="NADH5_C"/>
    <property type="match status" value="1"/>
</dbReference>
<feature type="transmembrane region" description="Helical" evidence="16">
    <location>
        <begin position="246"/>
        <end position="268"/>
    </location>
</feature>
<accession>A0A3Q8AC82</accession>
<evidence type="ECO:0000256" key="17">
    <source>
        <dbReference type="SAM" id="SignalP"/>
    </source>
</evidence>
<keyword evidence="13 16" id="KW-0496">Mitochondrion</keyword>
<keyword evidence="14 16" id="KW-0472">Membrane</keyword>
<feature type="transmembrane region" description="Helical" evidence="16">
    <location>
        <begin position="213"/>
        <end position="234"/>
    </location>
</feature>
<evidence type="ECO:0000256" key="2">
    <source>
        <dbReference type="ARBA" id="ARBA00012944"/>
    </source>
</evidence>
<evidence type="ECO:0000259" key="18">
    <source>
        <dbReference type="Pfam" id="PF00361"/>
    </source>
</evidence>
<feature type="transmembrane region" description="Helical" evidence="16">
    <location>
        <begin position="274"/>
        <end position="295"/>
    </location>
</feature>
<keyword evidence="9" id="KW-0249">Electron transport</keyword>
<feature type="transmembrane region" description="Helical" evidence="16">
    <location>
        <begin position="122"/>
        <end position="155"/>
    </location>
</feature>
<evidence type="ECO:0000256" key="1">
    <source>
        <dbReference type="ARBA" id="ARBA00004448"/>
    </source>
</evidence>
<dbReference type="InterPro" id="IPR003945">
    <property type="entry name" value="NU5C-like"/>
</dbReference>
<keyword evidence="17" id="KW-0732">Signal</keyword>
<dbReference type="Pfam" id="PF00361">
    <property type="entry name" value="Proton_antipo_M"/>
    <property type="match status" value="1"/>
</dbReference>
<name>A0A3Q8AC82_9PASS</name>
<dbReference type="GO" id="GO:0015990">
    <property type="term" value="P:electron transport coupled proton transport"/>
    <property type="evidence" value="ECO:0007669"/>
    <property type="project" value="TreeGrafter"/>
</dbReference>
<feature type="transmembrane region" description="Helical" evidence="16">
    <location>
        <begin position="584"/>
        <end position="603"/>
    </location>
</feature>
<keyword evidence="6 16" id="KW-0812">Transmembrane</keyword>
<evidence type="ECO:0000256" key="4">
    <source>
        <dbReference type="ARBA" id="ARBA00022448"/>
    </source>
</evidence>
<dbReference type="InterPro" id="IPR010934">
    <property type="entry name" value="NADH_DH_su5_C"/>
</dbReference>
<feature type="transmembrane region" description="Helical" evidence="16">
    <location>
        <begin position="485"/>
        <end position="506"/>
    </location>
</feature>
<dbReference type="PANTHER" id="PTHR42829">
    <property type="entry name" value="NADH-UBIQUINONE OXIDOREDUCTASE CHAIN 5"/>
    <property type="match status" value="1"/>
</dbReference>
<protein>
    <recommendedName>
        <fullName evidence="3 16">NADH-ubiquinone oxidoreductase chain 5</fullName>
        <ecNumber evidence="2 16">7.1.1.2</ecNumber>
    </recommendedName>
</protein>
<comment type="function">
    <text evidence="16">Core subunit of the mitochondrial membrane respiratory chain NADH dehydrogenase (Complex I) which catalyzes electron transfer from NADH through the respiratory chain, using ubiquinone as an electron acceptor. Essential for the catalytic activity and assembly of complex I.</text>
</comment>
<dbReference type="GO" id="GO:0042773">
    <property type="term" value="P:ATP synthesis coupled electron transport"/>
    <property type="evidence" value="ECO:0007669"/>
    <property type="project" value="InterPro"/>
</dbReference>
<dbReference type="EMBL" id="KU886092">
    <property type="protein sequence ID" value="AOV83414.1"/>
    <property type="molecule type" value="Genomic_DNA"/>
</dbReference>
<comment type="catalytic activity">
    <reaction evidence="15 16">
        <text>a ubiquinone + NADH + 5 H(+)(in) = a ubiquinol + NAD(+) + 4 H(+)(out)</text>
        <dbReference type="Rhea" id="RHEA:29091"/>
        <dbReference type="Rhea" id="RHEA-COMP:9565"/>
        <dbReference type="Rhea" id="RHEA-COMP:9566"/>
        <dbReference type="ChEBI" id="CHEBI:15378"/>
        <dbReference type="ChEBI" id="CHEBI:16389"/>
        <dbReference type="ChEBI" id="CHEBI:17976"/>
        <dbReference type="ChEBI" id="CHEBI:57540"/>
        <dbReference type="ChEBI" id="CHEBI:57945"/>
        <dbReference type="EC" id="7.1.1.2"/>
    </reaction>
</comment>
<sequence length="605" mass="66141">MDQSLVLILSMLLTLTTLSTPIILPLASSKLKNSPTTITNTVKTSFLISLIPMTIHIYSGTECLLTLQEWKFIMNFKIPISLKMDFYSLTFFPIALFVSWSILQFATWYMASDPHITKFFTYLLLFLIAMLILIIANNLFILFIGWEGVGIMSFLLISWWHGRAEANTAALQAVLYNRVGDVGLILCMAWLAYTTNTWELQQLTSPNQTPTLPLLGLILAATGKSAQFGLHPWLPAAMEGPTPVSALLHSSTMVVAGIFLLIRTYPLFNDNQTAMTLCLCLGAISTLFAATCALTQNDIKKIIAFSTSSQLGLMMVTIGLNLPHLAFLHISTHAFFKAMLFLCSGSIIHALNGEQDIRKMGGLQKMLPTTTACLTIGNLALMGTPFLAGFYSKDQIIESLNTSYLNTWALILTLLATSFTAVYTIRMTVLVQTGFVRIPPLTPVNENNPLVISPITRLALGSITAGFLITSYIPPAKTPPMTMPLSIKITALMVTALGIAIALELSKMTQTLILTKQTPLYNFSISLGYFNPLTHRFNTMNLLAAGQNIASNLVDLSWLKLLGPEGLASSQVAMTKTAAPLHSGLIKSYLGAFALSIIIILISTY</sequence>
<evidence type="ECO:0000259" key="19">
    <source>
        <dbReference type="Pfam" id="PF00662"/>
    </source>
</evidence>
<reference evidence="21" key="1">
    <citation type="submission" date="2016-03" db="EMBL/GenBank/DDBJ databases">
        <title>The complete mitochondrial genome of Liocichla omeiensis(Aves, Passeriformes, Timaliidae).</title>
        <authorList>
            <person name="Qin Z."/>
            <person name="Yongfang Y."/>
        </authorList>
    </citation>
    <scope>NUCLEOTIDE SEQUENCE</scope>
</reference>
<feature type="transmembrane region" description="Helical" evidence="16">
    <location>
        <begin position="86"/>
        <end position="110"/>
    </location>
</feature>
<keyword evidence="10 16" id="KW-1133">Transmembrane helix</keyword>
<dbReference type="GO" id="GO:0003954">
    <property type="term" value="F:NADH dehydrogenase activity"/>
    <property type="evidence" value="ECO:0007669"/>
    <property type="project" value="TreeGrafter"/>
</dbReference>
<feature type="chain" id="PRO_5018748223" description="NADH-ubiquinone oxidoreductase chain 5" evidence="17">
    <location>
        <begin position="20"/>
        <end position="605"/>
    </location>
</feature>
<feature type="domain" description="NADH dehydrogenase subunit 5 C-terminal" evidence="20">
    <location>
        <begin position="423"/>
        <end position="602"/>
    </location>
</feature>
<feature type="transmembrane region" description="Helical" evidence="16">
    <location>
        <begin position="372"/>
        <end position="392"/>
    </location>
</feature>
<feature type="signal peptide" evidence="17">
    <location>
        <begin position="1"/>
        <end position="19"/>
    </location>
</feature>
<dbReference type="PANTHER" id="PTHR42829:SF2">
    <property type="entry name" value="NADH-UBIQUINONE OXIDOREDUCTASE CHAIN 5"/>
    <property type="match status" value="1"/>
</dbReference>
<feature type="transmembrane region" description="Helical" evidence="16">
    <location>
        <begin position="302"/>
        <end position="322"/>
    </location>
</feature>
<evidence type="ECO:0000256" key="5">
    <source>
        <dbReference type="ARBA" id="ARBA00022660"/>
    </source>
</evidence>
<keyword evidence="4 16" id="KW-0813">Transport</keyword>
<evidence type="ECO:0000256" key="14">
    <source>
        <dbReference type="ARBA" id="ARBA00023136"/>
    </source>
</evidence>
<evidence type="ECO:0000256" key="7">
    <source>
        <dbReference type="ARBA" id="ARBA00022792"/>
    </source>
</evidence>
<evidence type="ECO:0000256" key="8">
    <source>
        <dbReference type="ARBA" id="ARBA00022967"/>
    </source>
</evidence>
<feature type="domain" description="NADH:quinone oxidoreductase/Mrp antiporter transmembrane" evidence="18">
    <location>
        <begin position="136"/>
        <end position="416"/>
    </location>
</feature>
<evidence type="ECO:0000313" key="21">
    <source>
        <dbReference type="EMBL" id="AOV83414.1"/>
    </source>
</evidence>
<keyword evidence="12 16" id="KW-0830">Ubiquinone</keyword>
<keyword evidence="7" id="KW-0999">Mitochondrion inner membrane</keyword>
<dbReference type="InterPro" id="IPR018393">
    <property type="entry name" value="NADHpl_OxRdtase_5_subgr"/>
</dbReference>
<evidence type="ECO:0000256" key="12">
    <source>
        <dbReference type="ARBA" id="ARBA00023075"/>
    </source>
</evidence>
<feature type="transmembrane region" description="Helical" evidence="16">
    <location>
        <begin position="404"/>
        <end position="429"/>
    </location>
</feature>
<dbReference type="EC" id="7.1.1.2" evidence="2 16"/>
<feature type="transmembrane region" description="Helical" evidence="16">
    <location>
        <begin position="175"/>
        <end position="193"/>
    </location>
</feature>
<evidence type="ECO:0000256" key="15">
    <source>
        <dbReference type="ARBA" id="ARBA00049551"/>
    </source>
</evidence>
<comment type="similarity">
    <text evidence="16">Belongs to the complex I subunit 5 family.</text>
</comment>
<organism evidence="21">
    <name type="scientific">Liocichla omeiensis</name>
    <dbReference type="NCBI Taxonomy" id="520210"/>
    <lineage>
        <taxon>Eukaryota</taxon>
        <taxon>Metazoa</taxon>
        <taxon>Chordata</taxon>
        <taxon>Craniata</taxon>
        <taxon>Vertebrata</taxon>
        <taxon>Euteleostomi</taxon>
        <taxon>Archelosauria</taxon>
        <taxon>Archosauria</taxon>
        <taxon>Dinosauria</taxon>
        <taxon>Saurischia</taxon>
        <taxon>Theropoda</taxon>
        <taxon>Coelurosauria</taxon>
        <taxon>Aves</taxon>
        <taxon>Neognathae</taxon>
        <taxon>Neoaves</taxon>
        <taxon>Telluraves</taxon>
        <taxon>Australaves</taxon>
        <taxon>Passeriformes</taxon>
        <taxon>Sylvioidea</taxon>
        <taxon>Leiothrichidae</taxon>
        <taxon>Liocichla</taxon>
    </lineage>
</organism>
<evidence type="ECO:0000256" key="6">
    <source>
        <dbReference type="ARBA" id="ARBA00022692"/>
    </source>
</evidence>
<dbReference type="GO" id="GO:0005743">
    <property type="term" value="C:mitochondrial inner membrane"/>
    <property type="evidence" value="ECO:0007669"/>
    <property type="project" value="UniProtKB-SubCell"/>
</dbReference>
<evidence type="ECO:0000256" key="13">
    <source>
        <dbReference type="ARBA" id="ARBA00023128"/>
    </source>
</evidence>
<feature type="transmembrane region" description="Helical" evidence="16">
    <location>
        <begin position="334"/>
        <end position="351"/>
    </location>
</feature>
<geneLocation type="mitochondrion" evidence="21"/>
<feature type="transmembrane region" description="Helical" evidence="16">
    <location>
        <begin position="450"/>
        <end position="473"/>
    </location>
</feature>
<feature type="domain" description="NADH-Ubiquinone oxidoreductase (complex I) chain 5 N-terminal" evidence="19">
    <location>
        <begin position="70"/>
        <end position="120"/>
    </location>
</feature>
<evidence type="ECO:0000259" key="20">
    <source>
        <dbReference type="Pfam" id="PF06455"/>
    </source>
</evidence>
<comment type="subcellular location">
    <subcellularLocation>
        <location evidence="1">Mitochondrion inner membrane</location>
        <topology evidence="1">Multi-pass membrane protein</topology>
    </subcellularLocation>
</comment>
<dbReference type="Pfam" id="PF00662">
    <property type="entry name" value="Proton_antipo_N"/>
    <property type="match status" value="1"/>
</dbReference>
<dbReference type="InterPro" id="IPR001750">
    <property type="entry name" value="ND/Mrp_TM"/>
</dbReference>
<evidence type="ECO:0000256" key="3">
    <source>
        <dbReference type="ARBA" id="ARBA00021096"/>
    </source>
</evidence>
<evidence type="ECO:0000256" key="10">
    <source>
        <dbReference type="ARBA" id="ARBA00022989"/>
    </source>
</evidence>
<dbReference type="AlphaFoldDB" id="A0A3Q8AC82"/>
<keyword evidence="11 16" id="KW-0520">NAD</keyword>
<evidence type="ECO:0000256" key="16">
    <source>
        <dbReference type="RuleBase" id="RU003404"/>
    </source>
</evidence>
<dbReference type="GO" id="GO:0008137">
    <property type="term" value="F:NADH dehydrogenase (ubiquinone) activity"/>
    <property type="evidence" value="ECO:0007669"/>
    <property type="project" value="UniProtKB-EC"/>
</dbReference>
<gene>
    <name evidence="21" type="primary">ND5</name>
</gene>
<dbReference type="NCBIfam" id="TIGR01974">
    <property type="entry name" value="NDH_I_L"/>
    <property type="match status" value="1"/>
</dbReference>